<dbReference type="InterPro" id="IPR010787">
    <property type="entry name" value="DUF1385"/>
</dbReference>
<feature type="transmembrane region" description="Helical" evidence="1">
    <location>
        <begin position="105"/>
        <end position="129"/>
    </location>
</feature>
<protein>
    <submittedName>
        <fullName evidence="3">DUF1385 domain-containing protein</fullName>
    </submittedName>
</protein>
<organism evidence="3 4">
    <name type="scientific">Flavonifractor plautii</name>
    <name type="common">Fusobacterium plautii</name>
    <dbReference type="NCBI Taxonomy" id="292800"/>
    <lineage>
        <taxon>Bacteria</taxon>
        <taxon>Bacillati</taxon>
        <taxon>Bacillota</taxon>
        <taxon>Clostridia</taxon>
        <taxon>Eubacteriales</taxon>
        <taxon>Oscillospiraceae</taxon>
        <taxon>Flavonifractor</taxon>
    </lineage>
</organism>
<gene>
    <name evidence="3" type="ORF">GKE90_13735</name>
    <name evidence="2" type="ORF">GKE97_10010</name>
</gene>
<sequence length="311" mass="34987">MIGGQALIEGIMMLGPEKKAVVVRKPDGGLEEQVEERVLIKDKHPALGLPLLRGVFNFCSSLANGVKALMYSASFFPEDEEEPEEPSRFELWLDRHLGSEKAASFFITVAVVLGIVFSVGLFILLPTALTGLVGLAVPLPMWLRNLLEGVVRIVIFMGYLMLCSHMKDIHRVFQYHGAEHKTIFCYEHGLPLTVENVRIQPRHHPRCGTSFLFVVIVVSILLSSVLFSFVEVTNTFARMGLHLLLLPVIVSLTYELNRVVGRYDNRLTRLVSAPGMWLQNWTTFEPDDSMIEVGIRAFTLVLPEEKGKDQW</sequence>
<comment type="caution">
    <text evidence="3">The sequence shown here is derived from an EMBL/GenBank/DDBJ whole genome shotgun (WGS) entry which is preliminary data.</text>
</comment>
<dbReference type="Proteomes" id="UP000429811">
    <property type="component" value="Unassembled WGS sequence"/>
</dbReference>
<evidence type="ECO:0000256" key="1">
    <source>
        <dbReference type="SAM" id="Phobius"/>
    </source>
</evidence>
<dbReference type="EMBL" id="WKPO01000020">
    <property type="protein sequence ID" value="MSB49743.1"/>
    <property type="molecule type" value="Genomic_DNA"/>
</dbReference>
<evidence type="ECO:0000313" key="4">
    <source>
        <dbReference type="Proteomes" id="UP000429811"/>
    </source>
</evidence>
<dbReference type="Proteomes" id="UP000434475">
    <property type="component" value="Unassembled WGS sequence"/>
</dbReference>
<feature type="transmembrane region" description="Helical" evidence="1">
    <location>
        <begin position="236"/>
        <end position="256"/>
    </location>
</feature>
<dbReference type="PANTHER" id="PTHR42867">
    <property type="entry name" value="MEMBRANE PROTEIN-RELATED"/>
    <property type="match status" value="1"/>
</dbReference>
<accession>A0A6I2RL61</accession>
<evidence type="ECO:0000313" key="5">
    <source>
        <dbReference type="Proteomes" id="UP000434475"/>
    </source>
</evidence>
<dbReference type="EMBL" id="WKPR01000008">
    <property type="protein sequence ID" value="MSB19854.1"/>
    <property type="molecule type" value="Genomic_DNA"/>
</dbReference>
<feature type="transmembrane region" description="Helical" evidence="1">
    <location>
        <begin position="211"/>
        <end position="230"/>
    </location>
</feature>
<keyword evidence="1" id="KW-0472">Membrane</keyword>
<proteinExistence type="predicted"/>
<evidence type="ECO:0000313" key="2">
    <source>
        <dbReference type="EMBL" id="MSB19854.1"/>
    </source>
</evidence>
<evidence type="ECO:0000313" key="3">
    <source>
        <dbReference type="EMBL" id="MSB49743.1"/>
    </source>
</evidence>
<keyword evidence="1" id="KW-0812">Transmembrane</keyword>
<reference evidence="4 5" key="1">
    <citation type="journal article" date="2019" name="Nat. Med.">
        <title>A library of human gut bacterial isolates paired with longitudinal multiomics data enables mechanistic microbiome research.</title>
        <authorList>
            <person name="Poyet M."/>
            <person name="Groussin M."/>
            <person name="Gibbons S.M."/>
            <person name="Avila-Pacheco J."/>
            <person name="Jiang X."/>
            <person name="Kearney S.M."/>
            <person name="Perrotta A.R."/>
            <person name="Berdy B."/>
            <person name="Zhao S."/>
            <person name="Lieberman T.D."/>
            <person name="Swanson P.K."/>
            <person name="Smith M."/>
            <person name="Roesemann S."/>
            <person name="Alexander J.E."/>
            <person name="Rich S.A."/>
            <person name="Livny J."/>
            <person name="Vlamakis H."/>
            <person name="Clish C."/>
            <person name="Bullock K."/>
            <person name="Deik A."/>
            <person name="Scott J."/>
            <person name="Pierce K.A."/>
            <person name="Xavier R.J."/>
            <person name="Alm E.J."/>
        </authorList>
    </citation>
    <scope>NUCLEOTIDE SEQUENCE [LARGE SCALE GENOMIC DNA]</scope>
    <source>
        <strain evidence="2 5">BIOML-A2</strain>
        <strain evidence="3 4">BIOML-A5</strain>
    </source>
</reference>
<dbReference type="Pfam" id="PF07136">
    <property type="entry name" value="DUF1385"/>
    <property type="match status" value="1"/>
</dbReference>
<feature type="transmembrane region" description="Helical" evidence="1">
    <location>
        <begin position="141"/>
        <end position="162"/>
    </location>
</feature>
<name>A0A6I2RL61_FLAPL</name>
<dbReference type="PANTHER" id="PTHR42867:SF1">
    <property type="entry name" value="MEMBRANE PROTEIN-RELATED"/>
    <property type="match status" value="1"/>
</dbReference>
<dbReference type="AlphaFoldDB" id="A0A6I2RL61"/>
<keyword evidence="1" id="KW-1133">Transmembrane helix</keyword>